<dbReference type="RefSeq" id="XP_031437076.1">
    <property type="nucleotide sequence ID" value="XM_031581216.2"/>
</dbReference>
<feature type="compositionally biased region" description="Acidic residues" evidence="4">
    <location>
        <begin position="1097"/>
        <end position="1114"/>
    </location>
</feature>
<evidence type="ECO:0000256" key="2">
    <source>
        <dbReference type="ARBA" id="ARBA00022741"/>
    </source>
</evidence>
<proteinExistence type="predicted"/>
<dbReference type="GO" id="GO:0006139">
    <property type="term" value="P:nucleobase-containing compound metabolic process"/>
    <property type="evidence" value="ECO:0007669"/>
    <property type="project" value="InterPro"/>
</dbReference>
<name>A0A6P8GI64_CLUHA</name>
<feature type="compositionally biased region" description="Basic and acidic residues" evidence="4">
    <location>
        <begin position="173"/>
        <end position="184"/>
    </location>
</feature>
<keyword evidence="1" id="KW-0808">Transferase</keyword>
<keyword evidence="2" id="KW-0547">Nucleotide-binding</keyword>
<dbReference type="PRINTS" id="PR00094">
    <property type="entry name" value="ADENYLTKNASE"/>
</dbReference>
<feature type="region of interest" description="Disordered" evidence="4">
    <location>
        <begin position="1096"/>
        <end position="1115"/>
    </location>
</feature>
<keyword evidence="6" id="KW-1185">Reference proteome</keyword>
<evidence type="ECO:0000256" key="1">
    <source>
        <dbReference type="ARBA" id="ARBA00022679"/>
    </source>
</evidence>
<dbReference type="GeneID" id="105907271"/>
<feature type="domain" description="AAA+ ATPase" evidence="5">
    <location>
        <begin position="393"/>
        <end position="606"/>
    </location>
</feature>
<dbReference type="SUPFAM" id="SSF52540">
    <property type="entry name" value="P-loop containing nucleoside triphosphate hydrolases"/>
    <property type="match status" value="4"/>
</dbReference>
<feature type="region of interest" description="Disordered" evidence="4">
    <location>
        <begin position="624"/>
        <end position="663"/>
    </location>
</feature>
<sequence>MSTRSDTQTPTMYTLVDKLCEDEGEEDVLLSKPTCFVIFGKPGAGKTTLAKKLAHSWKCVLIDDTEMLNSLIGEEEQPSELLVTVKEGKAIREEKVVELILEKLNSAEVKHYGYVLSCMPCSSEEYLTAHEQVELIRNLSMPPDVLINIKCTDGDLLRRLSGLRQHPLTGRVFQREQWDPEKKEPKKRQRDPDQEQEEEEDEEEEEEQVEETNEPTEYRELQADMITHLVRSRDNDPDNIYHRIVLYKDTVLRPLEDYLADHDPLYLFELDGNRDPEELFMSVISRLEGMALRRALVPIRLQQTDEEIPDEIDTEELLRSLSASRMLAPGMRWRRSRWGRACPVALKEGTITKGKPEFSVGFLDKIYILSSELALHKFLTNPRPYLQPLNPRPPCKVAVTGHPCTGKTTLCQRLAEHYGAVIINMEALMEPVIEALKTEWLNKLRYDTTVVAIERIKVKKDVDNLFDKERDIVEERQGVDVTDPAGADKALSDKTSEEEEVTENHPEVQAIVKETLKKEEKSTIQPPIDLYVEVLQKRIQEIEAEDADQKFKRGWVLDNFPRNRAELASIQEMGAVVRPDILFCLMQHGDEDGKTILTRLYEQNKEEVDAAVLKRLEEAKKQKDQNALQRIMQEPEDESETAETKLESVPEEPEAEEAPVKTEEAFPDGPEMEVYKTLHGRFVVEWDSMESSITGRYTLLHLNGRTVEQLLQEMITEMERPFKYVAWELSGLDLDAEEEDAQALASLEVADEAEEEEGGPKRVLGDTQHFCPVSLKEMGCLVPCMDEYAAKYRERAYYFSSPETRERFISSPEEYICATQLFKAPALRLLIMGVRGSGKTTHGRWLADQLGLFHIEFRECLQQHILAKTKQRVVRADEFDPEVEPPEELHFLQTQVEALAQAEVEGQADGEGEEATNDEENAKQKEPEPELTDEEEAIRLYLYDGVALPHEVLEMALSPWWEQEPYRSTGFILEGFPQGLDELAFLAERRLYPDAVLIMSLDVSNLQARIMPPLLTRWKEKRDHRRDMQRQVKELHAKLRAHNVAQRRAELLAEHSANNQTMSSQVRDELNLEDEDEDEQEEEQWEEELEAQLLEEFPQEGEEGNEDEEETETAAEERLQIEIADRFDTDDNNLTMIGDQLADYQIPRIEVSVGKKLRIVRYQLLQKVRPLLLNRESLFLRGQPISTSLAQKLLHNNYKNHSAFGFWDPVRFAGGDLIQPMQGPSNPSYPVMLNQLIYFFCSKATRNTFLSNPVKYLRQRRPNISLPIKLAIIGPPKSGKSTVASVFVREYGMVRLSLGSVMRSVLSVKPLTELATQMLKHLKKGATVSDELAIQCLEVALMDLSCSTRGYVLDGFPMTKRQADLMEERGIIPMLVVEMELDTVEVLKRVLRNKMKPARPFPQHDSPSILTVRSSCFRQEVGAVRQHYQLQHQNWLPVDAQRSKWWVWSHVLERTRLSMASIHTYMERISNGKAASIAHLCIAPKELQARLGEFGQYCPVSLAQQHHLVDCSQTSSLEFAAEYRGHYYKMATKECLQKFLETPERFVIPGCPNSFPPPHLLPRKLTAAQVKSRFPQQVELKGYCPVTFGDGQLRAEALVRGNMEFAIEYRGKIYVVENEEKQEKFLRMPQLYWDQKLPHKLPPLGEPVQLTSLPMLGYLEQGVAKSIIKAMTAVGCLKPKFPYLPVKRSALLYVAFYLKAFNPRLSDYTRKKYKRQLAQFEENCELITYLGFTMTAKYKLPQEQPIDFEYKLQRFLALETSCESTQLAGR</sequence>
<dbReference type="KEGG" id="char:105907271"/>
<accession>A0A6P8GI64</accession>
<dbReference type="SMART" id="SM00382">
    <property type="entry name" value="AAA"/>
    <property type="match status" value="3"/>
</dbReference>
<feature type="domain" description="AAA+ ATPase" evidence="5">
    <location>
        <begin position="32"/>
        <end position="307"/>
    </location>
</feature>
<dbReference type="GO" id="GO:0005524">
    <property type="term" value="F:ATP binding"/>
    <property type="evidence" value="ECO:0007669"/>
    <property type="project" value="InterPro"/>
</dbReference>
<feature type="region of interest" description="Disordered" evidence="4">
    <location>
        <begin position="905"/>
        <end position="934"/>
    </location>
</feature>
<feature type="compositionally biased region" description="Acidic residues" evidence="4">
    <location>
        <begin position="194"/>
        <end position="214"/>
    </location>
</feature>
<organism evidence="6 7">
    <name type="scientific">Clupea harengus</name>
    <name type="common">Atlantic herring</name>
    <dbReference type="NCBI Taxonomy" id="7950"/>
    <lineage>
        <taxon>Eukaryota</taxon>
        <taxon>Metazoa</taxon>
        <taxon>Chordata</taxon>
        <taxon>Craniata</taxon>
        <taxon>Vertebrata</taxon>
        <taxon>Euteleostomi</taxon>
        <taxon>Actinopterygii</taxon>
        <taxon>Neopterygii</taxon>
        <taxon>Teleostei</taxon>
        <taxon>Clupei</taxon>
        <taxon>Clupeiformes</taxon>
        <taxon>Clupeoidei</taxon>
        <taxon>Clupeidae</taxon>
        <taxon>Clupea</taxon>
    </lineage>
</organism>
<feature type="region of interest" description="Disordered" evidence="4">
    <location>
        <begin position="476"/>
        <end position="504"/>
    </location>
</feature>
<dbReference type="CTD" id="221264"/>
<gene>
    <name evidence="7" type="primary">ak9</name>
</gene>
<feature type="compositionally biased region" description="Polar residues" evidence="4">
    <location>
        <begin position="1056"/>
        <end position="1065"/>
    </location>
</feature>
<dbReference type="InterPro" id="IPR003593">
    <property type="entry name" value="AAA+_ATPase"/>
</dbReference>
<reference evidence="7" key="1">
    <citation type="submission" date="2025-08" db="UniProtKB">
        <authorList>
            <consortium name="RefSeq"/>
        </authorList>
    </citation>
    <scope>IDENTIFICATION</scope>
</reference>
<dbReference type="InterPro" id="IPR027417">
    <property type="entry name" value="P-loop_NTPase"/>
</dbReference>
<evidence type="ECO:0000313" key="7">
    <source>
        <dbReference type="RefSeq" id="XP_031437076.1"/>
    </source>
</evidence>
<feature type="compositionally biased region" description="Acidic residues" evidence="4">
    <location>
        <begin position="906"/>
        <end position="919"/>
    </location>
</feature>
<dbReference type="Gene3D" id="3.40.50.300">
    <property type="entry name" value="P-loop containing nucleotide triphosphate hydrolases"/>
    <property type="match status" value="4"/>
</dbReference>
<dbReference type="OrthoDB" id="439792at2759"/>
<feature type="region of interest" description="Disordered" evidence="4">
    <location>
        <begin position="1054"/>
        <end position="1088"/>
    </location>
</feature>
<feature type="compositionally biased region" description="Acidic residues" evidence="4">
    <location>
        <begin position="1071"/>
        <end position="1088"/>
    </location>
</feature>
<feature type="domain" description="AAA+ ATPase" evidence="5">
    <location>
        <begin position="825"/>
        <end position="1148"/>
    </location>
</feature>
<keyword evidence="3 7" id="KW-0418">Kinase</keyword>
<evidence type="ECO:0000259" key="5">
    <source>
        <dbReference type="SMART" id="SM00382"/>
    </source>
</evidence>
<dbReference type="PANTHER" id="PTHR23359">
    <property type="entry name" value="NUCLEOTIDE KINASE"/>
    <property type="match status" value="1"/>
</dbReference>
<dbReference type="InterPro" id="IPR000850">
    <property type="entry name" value="Adenylat/UMP-CMP_kin"/>
</dbReference>
<feature type="region of interest" description="Disordered" evidence="4">
    <location>
        <begin position="171"/>
        <end position="219"/>
    </location>
</feature>
<evidence type="ECO:0000256" key="3">
    <source>
        <dbReference type="ARBA" id="ARBA00022777"/>
    </source>
</evidence>
<evidence type="ECO:0000313" key="6">
    <source>
        <dbReference type="Proteomes" id="UP000515152"/>
    </source>
</evidence>
<dbReference type="Pfam" id="PF00406">
    <property type="entry name" value="ADK"/>
    <property type="match status" value="2"/>
</dbReference>
<dbReference type="Proteomes" id="UP000515152">
    <property type="component" value="Chromosome 15"/>
</dbReference>
<dbReference type="GO" id="GO:0019205">
    <property type="term" value="F:nucleobase-containing compound kinase activity"/>
    <property type="evidence" value="ECO:0007669"/>
    <property type="project" value="InterPro"/>
</dbReference>
<protein>
    <submittedName>
        <fullName evidence="7">Adenylate kinase 9</fullName>
    </submittedName>
</protein>
<evidence type="ECO:0000256" key="4">
    <source>
        <dbReference type="SAM" id="MobiDB-lite"/>
    </source>
</evidence>